<evidence type="ECO:0000313" key="2">
    <source>
        <dbReference type="EMBL" id="KAK5607974.1"/>
    </source>
</evidence>
<feature type="coiled-coil region" evidence="1">
    <location>
        <begin position="13"/>
        <end position="40"/>
    </location>
</feature>
<evidence type="ECO:0000313" key="3">
    <source>
        <dbReference type="Proteomes" id="UP001311232"/>
    </source>
</evidence>
<keyword evidence="3" id="KW-1185">Reference proteome</keyword>
<reference evidence="2 3" key="1">
    <citation type="submission" date="2021-06" db="EMBL/GenBank/DDBJ databases">
        <authorList>
            <person name="Palmer J.M."/>
        </authorList>
    </citation>
    <scope>NUCLEOTIDE SEQUENCE [LARGE SCALE GENOMIC DNA]</scope>
    <source>
        <strain evidence="2 3">MEX-2019</strain>
        <tissue evidence="2">Muscle</tissue>
    </source>
</reference>
<proteinExistence type="predicted"/>
<sequence>MTEDSSQYLDQAHRSAAEALRWIQQQLEEAEHRNKDVEILPSPLLLEEMQQAFRGSRLVIALPGMVKRTLVAQSQLAVGSLARTFSAMVSKVPQRSPLAFLQSLRD</sequence>
<dbReference type="AlphaFoldDB" id="A0AAV9RG24"/>
<dbReference type="Proteomes" id="UP001311232">
    <property type="component" value="Unassembled WGS sequence"/>
</dbReference>
<gene>
    <name evidence="2" type="ORF">CRENBAI_007262</name>
</gene>
<name>A0AAV9RG24_9TELE</name>
<keyword evidence="1" id="KW-0175">Coiled coil</keyword>
<protein>
    <submittedName>
        <fullName evidence="2">Uncharacterized protein</fullName>
    </submittedName>
</protein>
<evidence type="ECO:0000256" key="1">
    <source>
        <dbReference type="SAM" id="Coils"/>
    </source>
</evidence>
<comment type="caution">
    <text evidence="2">The sequence shown here is derived from an EMBL/GenBank/DDBJ whole genome shotgun (WGS) entry which is preliminary data.</text>
</comment>
<organism evidence="2 3">
    <name type="scientific">Crenichthys baileyi</name>
    <name type="common">White River springfish</name>
    <dbReference type="NCBI Taxonomy" id="28760"/>
    <lineage>
        <taxon>Eukaryota</taxon>
        <taxon>Metazoa</taxon>
        <taxon>Chordata</taxon>
        <taxon>Craniata</taxon>
        <taxon>Vertebrata</taxon>
        <taxon>Euteleostomi</taxon>
        <taxon>Actinopterygii</taxon>
        <taxon>Neopterygii</taxon>
        <taxon>Teleostei</taxon>
        <taxon>Neoteleostei</taxon>
        <taxon>Acanthomorphata</taxon>
        <taxon>Ovalentaria</taxon>
        <taxon>Atherinomorphae</taxon>
        <taxon>Cyprinodontiformes</taxon>
        <taxon>Goodeidae</taxon>
        <taxon>Crenichthys</taxon>
    </lineage>
</organism>
<accession>A0AAV9RG24</accession>
<dbReference type="EMBL" id="JAHHUM010001886">
    <property type="protein sequence ID" value="KAK5607974.1"/>
    <property type="molecule type" value="Genomic_DNA"/>
</dbReference>